<accession>A0A3P7NXK2</accession>
<dbReference type="AlphaFoldDB" id="A0A3P7NXK2"/>
<evidence type="ECO:0000256" key="1">
    <source>
        <dbReference type="ARBA" id="ARBA00022705"/>
    </source>
</evidence>
<dbReference type="Proteomes" id="UP000281553">
    <property type="component" value="Unassembled WGS sequence"/>
</dbReference>
<keyword evidence="4" id="KW-1185">Reference proteome</keyword>
<name>A0A3P7NXK2_DIBLA</name>
<dbReference type="GO" id="GO:0003689">
    <property type="term" value="F:DNA clamp loader activity"/>
    <property type="evidence" value="ECO:0007669"/>
    <property type="project" value="InterPro"/>
</dbReference>
<feature type="domain" description="DNA replication factor RFC1 C-terminal" evidence="2">
    <location>
        <begin position="2"/>
        <end position="83"/>
    </location>
</feature>
<evidence type="ECO:0000313" key="3">
    <source>
        <dbReference type="EMBL" id="VDN40948.1"/>
    </source>
</evidence>
<gene>
    <name evidence="3" type="ORF">DILT_LOCUS18393</name>
</gene>
<protein>
    <recommendedName>
        <fullName evidence="2">DNA replication factor RFC1 C-terminal domain-containing protein</fullName>
    </recommendedName>
</protein>
<evidence type="ECO:0000313" key="4">
    <source>
        <dbReference type="Proteomes" id="UP000281553"/>
    </source>
</evidence>
<proteinExistence type="predicted"/>
<dbReference type="GO" id="GO:0006260">
    <property type="term" value="P:DNA replication"/>
    <property type="evidence" value="ECO:0007669"/>
    <property type="project" value="UniProtKB-KW"/>
</dbReference>
<dbReference type="Pfam" id="PF08519">
    <property type="entry name" value="RFC1"/>
    <property type="match status" value="1"/>
</dbReference>
<dbReference type="OrthoDB" id="446168at2759"/>
<dbReference type="GO" id="GO:0005524">
    <property type="term" value="F:ATP binding"/>
    <property type="evidence" value="ECO:0007669"/>
    <property type="project" value="InterPro"/>
</dbReference>
<reference evidence="3 4" key="1">
    <citation type="submission" date="2018-11" db="EMBL/GenBank/DDBJ databases">
        <authorList>
            <consortium name="Pathogen Informatics"/>
        </authorList>
    </citation>
    <scope>NUCLEOTIDE SEQUENCE [LARGE SCALE GENOMIC DNA]</scope>
</reference>
<sequence length="115" mass="12944">MSELSTHLRLSTHGGASDGRCIMLDYVNPFAFRMTAPLKEGDIDSVLGMLNAYQLLREDMDNILELSTWKGRLNPMKAVDSKVLIHVIDNVSVLHGIRFSCCFFPCPCCQLYSLF</sequence>
<dbReference type="GO" id="GO:0005663">
    <property type="term" value="C:DNA replication factor C complex"/>
    <property type="evidence" value="ECO:0007669"/>
    <property type="project" value="InterPro"/>
</dbReference>
<dbReference type="InterPro" id="IPR013725">
    <property type="entry name" value="DNA_replication_fac_RFC1_C"/>
</dbReference>
<organism evidence="3 4">
    <name type="scientific">Dibothriocephalus latus</name>
    <name type="common">Fish tapeworm</name>
    <name type="synonym">Diphyllobothrium latum</name>
    <dbReference type="NCBI Taxonomy" id="60516"/>
    <lineage>
        <taxon>Eukaryota</taxon>
        <taxon>Metazoa</taxon>
        <taxon>Spiralia</taxon>
        <taxon>Lophotrochozoa</taxon>
        <taxon>Platyhelminthes</taxon>
        <taxon>Cestoda</taxon>
        <taxon>Eucestoda</taxon>
        <taxon>Diphyllobothriidea</taxon>
        <taxon>Diphyllobothriidae</taxon>
        <taxon>Dibothriocephalus</taxon>
    </lineage>
</organism>
<keyword evidence="1" id="KW-0235">DNA replication</keyword>
<dbReference type="EMBL" id="UYRU01099985">
    <property type="protein sequence ID" value="VDN40948.1"/>
    <property type="molecule type" value="Genomic_DNA"/>
</dbReference>
<evidence type="ECO:0000259" key="2">
    <source>
        <dbReference type="Pfam" id="PF08519"/>
    </source>
</evidence>